<evidence type="ECO:0000256" key="1">
    <source>
        <dbReference type="SAM" id="MobiDB-lite"/>
    </source>
</evidence>
<dbReference type="Proteomes" id="UP000308671">
    <property type="component" value="Unassembled WGS sequence"/>
</dbReference>
<feature type="region of interest" description="Disordered" evidence="1">
    <location>
        <begin position="1"/>
        <end position="31"/>
    </location>
</feature>
<sequence length="65" mass="7167">MDAIPEVEEEEEEEDGEDLPRIVARNGDEGDVGRRGGVLWDFVEAYRVRIVERMGAGGGLGYRGS</sequence>
<name>A0A4S8QT16_9HELO</name>
<feature type="compositionally biased region" description="Acidic residues" evidence="1">
    <location>
        <begin position="1"/>
        <end position="17"/>
    </location>
</feature>
<evidence type="ECO:0000313" key="3">
    <source>
        <dbReference type="Proteomes" id="UP000308671"/>
    </source>
</evidence>
<reference evidence="2 3" key="1">
    <citation type="submission" date="2017-12" db="EMBL/GenBank/DDBJ databases">
        <title>Comparative genomics of Botrytis spp.</title>
        <authorList>
            <person name="Valero-Jimenez C.A."/>
            <person name="Tapia P."/>
            <person name="Veloso J."/>
            <person name="Silva-Moreno E."/>
            <person name="Staats M."/>
            <person name="Valdes J.H."/>
            <person name="Van Kan J.A.L."/>
        </authorList>
    </citation>
    <scope>NUCLEOTIDE SEQUENCE [LARGE SCALE GENOMIC DNA]</scope>
    <source>
        <strain evidence="2 3">MUCL435</strain>
    </source>
</reference>
<keyword evidence="3" id="KW-1185">Reference proteome</keyword>
<gene>
    <name evidence="2" type="ORF">BGAL_0258g00010</name>
</gene>
<protein>
    <submittedName>
        <fullName evidence="2">Uncharacterized protein</fullName>
    </submittedName>
</protein>
<accession>A0A4S8QT16</accession>
<dbReference type="AlphaFoldDB" id="A0A4S8QT16"/>
<comment type="caution">
    <text evidence="2">The sequence shown here is derived from an EMBL/GenBank/DDBJ whole genome shotgun (WGS) entry which is preliminary data.</text>
</comment>
<dbReference type="EMBL" id="PQXL01000258">
    <property type="protein sequence ID" value="THV48268.1"/>
    <property type="molecule type" value="Genomic_DNA"/>
</dbReference>
<evidence type="ECO:0000313" key="2">
    <source>
        <dbReference type="EMBL" id="THV48268.1"/>
    </source>
</evidence>
<proteinExistence type="predicted"/>
<organism evidence="2 3">
    <name type="scientific">Botrytis galanthina</name>
    <dbReference type="NCBI Taxonomy" id="278940"/>
    <lineage>
        <taxon>Eukaryota</taxon>
        <taxon>Fungi</taxon>
        <taxon>Dikarya</taxon>
        <taxon>Ascomycota</taxon>
        <taxon>Pezizomycotina</taxon>
        <taxon>Leotiomycetes</taxon>
        <taxon>Helotiales</taxon>
        <taxon>Sclerotiniaceae</taxon>
        <taxon>Botrytis</taxon>
    </lineage>
</organism>